<comment type="similarity">
    <text evidence="2">Belongs to the alpha-IPM synthase/homocitrate synthase family. LeuA type 1 subfamily.</text>
</comment>
<name>A0A1C3VHR0_9HYPH</name>
<evidence type="ECO:0000256" key="8">
    <source>
        <dbReference type="ARBA" id="ARBA00023304"/>
    </source>
</evidence>
<keyword evidence="6 10" id="KW-0808">Transferase</keyword>
<comment type="pathway">
    <text evidence="1">Amino-acid biosynthesis; L-leucine biosynthesis; L-leucine from 3-methyl-2-oxobutanoate: step 1/4.</text>
</comment>
<dbReference type="InterPro" id="IPR000891">
    <property type="entry name" value="PYR_CT"/>
</dbReference>
<evidence type="ECO:0000256" key="10">
    <source>
        <dbReference type="RuleBase" id="RU003523"/>
    </source>
</evidence>
<organism evidence="12 13">
    <name type="scientific">Rhizobium hainanense</name>
    <dbReference type="NCBI Taxonomy" id="52131"/>
    <lineage>
        <taxon>Bacteria</taxon>
        <taxon>Pseudomonadati</taxon>
        <taxon>Pseudomonadota</taxon>
        <taxon>Alphaproteobacteria</taxon>
        <taxon>Hyphomicrobiales</taxon>
        <taxon>Rhizobiaceae</taxon>
        <taxon>Rhizobium/Agrobacterium group</taxon>
        <taxon>Rhizobium</taxon>
    </lineage>
</organism>
<evidence type="ECO:0000256" key="4">
    <source>
        <dbReference type="ARBA" id="ARBA00022430"/>
    </source>
</evidence>
<dbReference type="PROSITE" id="PS00816">
    <property type="entry name" value="AIPM_HOMOCIT_SYNTH_2"/>
    <property type="match status" value="1"/>
</dbReference>
<dbReference type="PANTHER" id="PTHR10277:SF9">
    <property type="entry name" value="2-ISOPROPYLMALATE SYNTHASE 1, CHLOROPLASTIC-RELATED"/>
    <property type="match status" value="1"/>
</dbReference>
<dbReference type="NCBIfam" id="NF002086">
    <property type="entry name" value="PRK00915.1-3"/>
    <property type="match status" value="1"/>
</dbReference>
<keyword evidence="4" id="KW-0432">Leucine biosynthesis</keyword>
<dbReference type="GO" id="GO:0003852">
    <property type="term" value="F:2-isopropylmalate synthase activity"/>
    <property type="evidence" value="ECO:0007669"/>
    <property type="project" value="UniProtKB-EC"/>
</dbReference>
<dbReference type="EMBL" id="FMAC01000006">
    <property type="protein sequence ID" value="SCB27054.1"/>
    <property type="molecule type" value="Genomic_DNA"/>
</dbReference>
<evidence type="ECO:0000259" key="11">
    <source>
        <dbReference type="PROSITE" id="PS50991"/>
    </source>
</evidence>
<keyword evidence="13" id="KW-1185">Reference proteome</keyword>
<dbReference type="InterPro" id="IPR054691">
    <property type="entry name" value="LeuA/HCS_post-cat"/>
</dbReference>
<dbReference type="STRING" id="52131.GA0061100_10677"/>
<dbReference type="PROSITE" id="PS50991">
    <property type="entry name" value="PYR_CT"/>
    <property type="match status" value="1"/>
</dbReference>
<dbReference type="InterPro" id="IPR013785">
    <property type="entry name" value="Aldolase_TIM"/>
</dbReference>
<sequence length="394" mass="43143">MNTEKIIIFDTTLRDGEQSPGINLDAGEKVEIALMLEGLKVDVIEAGFAVSSPGEFEAIKAVARVVKDSTICSLSRAVERDIDLTAEAVSAAASSRIHIVLATSPIHMKYKLQMTPENVLEHAVRAVLHARRYSEDIEFSCEDASRSEPEFLARFVEQVIKAGATTVSLPDTVGYATPYEYGKLFTYLRNVVPNADKAVFSAHCHNDLGMAVSNSLEATRQGARQIECTINGIGERAGNASLEEIVMALHTREDFFRCRTSVETRRLTAASRLVSEITGFVVQPNKAIVGKNAFSHQSGIHQDGMLKNPLTYQIMTAAEVGADEYRLVLGKNSGRNGFRMCMRSLGVEFGSDADLDLAFSRFKDIADQKASLRDEDLLATVVGMEAFSPEKRIV</sequence>
<dbReference type="InterPro" id="IPR050073">
    <property type="entry name" value="2-IPM_HCS-like"/>
</dbReference>
<dbReference type="RefSeq" id="WP_075854410.1">
    <property type="nucleotide sequence ID" value="NZ_FMAC01000006.1"/>
</dbReference>
<dbReference type="Proteomes" id="UP000186228">
    <property type="component" value="Unassembled WGS sequence"/>
</dbReference>
<feature type="domain" description="Pyruvate carboxyltransferase" evidence="11">
    <location>
        <begin position="6"/>
        <end position="268"/>
    </location>
</feature>
<protein>
    <recommendedName>
        <fullName evidence="3">2-isopropylmalate synthase</fullName>
        <ecNumber evidence="3">2.3.3.13</ecNumber>
    </recommendedName>
    <alternativeName>
        <fullName evidence="9">Alpha-IPM synthase</fullName>
    </alternativeName>
</protein>
<evidence type="ECO:0000256" key="1">
    <source>
        <dbReference type="ARBA" id="ARBA00004689"/>
    </source>
</evidence>
<evidence type="ECO:0000256" key="2">
    <source>
        <dbReference type="ARBA" id="ARBA00009396"/>
    </source>
</evidence>
<dbReference type="FunFam" id="3.20.20.70:FF:000010">
    <property type="entry name" value="2-isopropylmalate synthase"/>
    <property type="match status" value="1"/>
</dbReference>
<dbReference type="EC" id="2.3.3.13" evidence="3"/>
<dbReference type="Pfam" id="PF22617">
    <property type="entry name" value="HCS_D2"/>
    <property type="match status" value="1"/>
</dbReference>
<evidence type="ECO:0000256" key="9">
    <source>
        <dbReference type="ARBA" id="ARBA00029993"/>
    </source>
</evidence>
<accession>A0A1C3VHR0</accession>
<dbReference type="FunFam" id="1.10.238.260:FF:000001">
    <property type="entry name" value="2-isopropylmalate synthase"/>
    <property type="match status" value="1"/>
</dbReference>
<dbReference type="PANTHER" id="PTHR10277">
    <property type="entry name" value="HOMOCITRATE SYNTHASE-RELATED"/>
    <property type="match status" value="1"/>
</dbReference>
<evidence type="ECO:0000256" key="3">
    <source>
        <dbReference type="ARBA" id="ARBA00012973"/>
    </source>
</evidence>
<keyword evidence="7" id="KW-0464">Manganese</keyword>
<dbReference type="OrthoDB" id="9803573at2"/>
<dbReference type="AlphaFoldDB" id="A0A1C3VHR0"/>
<dbReference type="Gene3D" id="3.20.20.70">
    <property type="entry name" value="Aldolase class I"/>
    <property type="match status" value="1"/>
</dbReference>
<evidence type="ECO:0000313" key="12">
    <source>
        <dbReference type="EMBL" id="SCB27054.1"/>
    </source>
</evidence>
<keyword evidence="8" id="KW-0100">Branched-chain amino acid biosynthesis</keyword>
<evidence type="ECO:0000256" key="5">
    <source>
        <dbReference type="ARBA" id="ARBA00022605"/>
    </source>
</evidence>
<dbReference type="PROSITE" id="PS00815">
    <property type="entry name" value="AIPM_HOMOCIT_SYNTH_1"/>
    <property type="match status" value="1"/>
</dbReference>
<evidence type="ECO:0000256" key="7">
    <source>
        <dbReference type="ARBA" id="ARBA00023211"/>
    </source>
</evidence>
<proteinExistence type="inferred from homology"/>
<dbReference type="SUPFAM" id="SSF51569">
    <property type="entry name" value="Aldolase"/>
    <property type="match status" value="1"/>
</dbReference>
<evidence type="ECO:0000313" key="13">
    <source>
        <dbReference type="Proteomes" id="UP000186228"/>
    </source>
</evidence>
<evidence type="ECO:0000256" key="6">
    <source>
        <dbReference type="ARBA" id="ARBA00022679"/>
    </source>
</evidence>
<reference evidence="13" key="1">
    <citation type="submission" date="2016-08" db="EMBL/GenBank/DDBJ databases">
        <authorList>
            <person name="Varghese N."/>
            <person name="Submissions Spin"/>
        </authorList>
    </citation>
    <scope>NUCLEOTIDE SEQUENCE [LARGE SCALE GENOMIC DNA]</scope>
    <source>
        <strain evidence="13">CCBAU 57015</strain>
    </source>
</reference>
<dbReference type="CDD" id="cd07940">
    <property type="entry name" value="DRE_TIM_IPMS"/>
    <property type="match status" value="1"/>
</dbReference>
<dbReference type="GO" id="GO:0009098">
    <property type="term" value="P:L-leucine biosynthetic process"/>
    <property type="evidence" value="ECO:0007669"/>
    <property type="project" value="UniProtKB-KW"/>
</dbReference>
<dbReference type="InterPro" id="IPR002034">
    <property type="entry name" value="AIPM/Hcit_synth_CS"/>
</dbReference>
<dbReference type="Gene3D" id="1.10.238.260">
    <property type="match status" value="1"/>
</dbReference>
<dbReference type="Pfam" id="PF00682">
    <property type="entry name" value="HMGL-like"/>
    <property type="match status" value="1"/>
</dbReference>
<gene>
    <name evidence="12" type="ORF">GA0061100_10677</name>
</gene>
<keyword evidence="5" id="KW-0028">Amino-acid biosynthesis</keyword>